<evidence type="ECO:0000313" key="9">
    <source>
        <dbReference type="EMBL" id="CBJ48845.1"/>
    </source>
</evidence>
<dbReference type="GO" id="GO:0003723">
    <property type="term" value="F:RNA binding"/>
    <property type="evidence" value="ECO:0007669"/>
    <property type="project" value="UniProtKB-UniRule"/>
</dbReference>
<feature type="compositionally biased region" description="Polar residues" evidence="6">
    <location>
        <begin position="992"/>
        <end position="1005"/>
    </location>
</feature>
<keyword evidence="5" id="KW-0694">RNA-binding</keyword>
<gene>
    <name evidence="9" type="ORF">Esi_0049_0093</name>
</gene>
<dbReference type="InterPro" id="IPR036770">
    <property type="entry name" value="Ankyrin_rpt-contain_sf"/>
</dbReference>
<keyword evidence="3 4" id="KW-0040">ANK repeat</keyword>
<dbReference type="SMART" id="SM00248">
    <property type="entry name" value="ANK"/>
    <property type="match status" value="3"/>
</dbReference>
<evidence type="ECO:0000256" key="5">
    <source>
        <dbReference type="PROSITE-ProRule" id="PRU00266"/>
    </source>
</evidence>
<evidence type="ECO:0000313" key="10">
    <source>
        <dbReference type="Proteomes" id="UP000002630"/>
    </source>
</evidence>
<dbReference type="PANTHER" id="PTHR24189">
    <property type="entry name" value="MYOTROPHIN"/>
    <property type="match status" value="1"/>
</dbReference>
<dbReference type="InterPro" id="IPR002048">
    <property type="entry name" value="EF_hand_dom"/>
</dbReference>
<feature type="region of interest" description="Disordered" evidence="6">
    <location>
        <begin position="986"/>
        <end position="1015"/>
    </location>
</feature>
<dbReference type="GO" id="GO:0005509">
    <property type="term" value="F:calcium ion binding"/>
    <property type="evidence" value="ECO:0007669"/>
    <property type="project" value="InterPro"/>
</dbReference>
<dbReference type="STRING" id="2880.D7G2Y8"/>
<name>D7G2Y8_ECTSI</name>
<dbReference type="PROSITE" id="PS50222">
    <property type="entry name" value="EF_HAND_2"/>
    <property type="match status" value="2"/>
</dbReference>
<dbReference type="InterPro" id="IPR014720">
    <property type="entry name" value="dsRBD_dom"/>
</dbReference>
<feature type="region of interest" description="Disordered" evidence="6">
    <location>
        <begin position="1"/>
        <end position="23"/>
    </location>
</feature>
<dbReference type="Pfam" id="PF13499">
    <property type="entry name" value="EF-hand_7"/>
    <property type="match status" value="1"/>
</dbReference>
<feature type="compositionally biased region" description="Basic and acidic residues" evidence="6">
    <location>
        <begin position="1054"/>
        <end position="1070"/>
    </location>
</feature>
<dbReference type="InterPro" id="IPR050745">
    <property type="entry name" value="Multifunctional_regulatory"/>
</dbReference>
<feature type="compositionally biased region" description="Low complexity" evidence="6">
    <location>
        <begin position="1"/>
        <end position="21"/>
    </location>
</feature>
<feature type="domain" description="EF-hand" evidence="8">
    <location>
        <begin position="42"/>
        <end position="77"/>
    </location>
</feature>
<dbReference type="OrthoDB" id="206376at2759"/>
<organism evidence="9 10">
    <name type="scientific">Ectocarpus siliculosus</name>
    <name type="common">Brown alga</name>
    <name type="synonym">Conferva siliculosa</name>
    <dbReference type="NCBI Taxonomy" id="2880"/>
    <lineage>
        <taxon>Eukaryota</taxon>
        <taxon>Sar</taxon>
        <taxon>Stramenopiles</taxon>
        <taxon>Ochrophyta</taxon>
        <taxon>PX clade</taxon>
        <taxon>Phaeophyceae</taxon>
        <taxon>Ectocarpales</taxon>
        <taxon>Ectocarpaceae</taxon>
        <taxon>Ectocarpus</taxon>
    </lineage>
</organism>
<dbReference type="EMBL" id="FN649739">
    <property type="protein sequence ID" value="CBJ48845.1"/>
    <property type="molecule type" value="Genomic_DNA"/>
</dbReference>
<dbReference type="SUPFAM" id="SSF48403">
    <property type="entry name" value="Ankyrin repeat"/>
    <property type="match status" value="1"/>
</dbReference>
<dbReference type="SUPFAM" id="SSF54768">
    <property type="entry name" value="dsRNA-binding domain-like"/>
    <property type="match status" value="1"/>
</dbReference>
<proteinExistence type="predicted"/>
<sequence>METTTTATSAASDDDVTTSSTGHMKVGKHVCPEEFLNAFTPMEFEEIAHLFDKYDNDGSGELDIPEISRLMLESDMEYDETSARKLLEELDGDKSGLIDFQEFCAFIARIKAGDSKLKGFAVLTETLNTTSIGVLEEQCLQRHLKVSYDIVEERPATAMCPDKHVVMEVRLEGEWMEPSSDGGITRTIGLRRFQGIGKSTREGRMNAAETALKKLRDMMPGLDVEQGVIPRAWERWLKDNARKGVELNRLLAQLRAKGFAPFANPEVMQWALATGGLDRLIEAHPNGGPTVEGGADLRPEWRAWIDHSLSTGLDGAVLLEVLRDRGISTRRMEGYAQRLRRGEGSTGADLVRPRLLDFWQCCESGLLFEVELYLSAGQPPDAGALHLPRGAVSLPLALAAARGHCEVVDALISRKAEVDAKDLMGRTALHHAAKHGNVEACRYAKADCCELLAFHGEETVRNVVSDRIPVADKPFTKIMEAAFPRMLKDRLRSNETHRFRKDWIYDAALWCRDQMHPSKRAMLLEPSQELVDYVVGRFDPDPDAGFWHLNAGHPPTFIPSVVEPWHLSTMLRHIFRLSVCSSKDSRGWSALHQACVENHVCSHEETIRVLVQHHQLNLFQTDMNGKLAVELLFNFRGGRLNTPSGSREKEGLLMDQRRDILVEARKNKDVEEEEEKERGRVETLLKIRQKSVDMEPELWLAAQEASVHLRTLGGWMEYLDPDTMNRFFYQNELVLRVSEDDSKGKEESVDHFQWEKPEEFAKFEAVLLGWASVINSSEFLRTTAGRYNSVLDRASGVVFYVDTSDETCLLMPPREAGMTCGHRGASGGSCVFRDRPVEAVPPVDLTAGDHPICTMDGDMEMFRVCVACARNCHKGRLGHRTRFCKLSNTRCMCCERGEGSCLYFSKKICRRKADTPVVEGWMALHDPELPDRIHGRSAGTEEFTLPDEHDLPKPEPLEWEFQKGRLHMMGTPLFFFHEDRRECTWDPPPEATLTNPSWSTFSTTLGGDDDPVTLDTPPSQAAAAALTAPIDGMIAADEDPTTEVAPREGVSLGDGDKAPHDSASSARKDGNTAAAVPSAAITGAVGSTVAGESAIVEARAGSDVFPPGEGSAEVQVW</sequence>
<evidence type="ECO:0000256" key="4">
    <source>
        <dbReference type="PROSITE-ProRule" id="PRU00023"/>
    </source>
</evidence>
<reference evidence="9 10" key="1">
    <citation type="journal article" date="2010" name="Nature">
        <title>The Ectocarpus genome and the independent evolution of multicellularity in brown algae.</title>
        <authorList>
            <person name="Cock J.M."/>
            <person name="Sterck L."/>
            <person name="Rouze P."/>
            <person name="Scornet D."/>
            <person name="Allen A.E."/>
            <person name="Amoutzias G."/>
            <person name="Anthouard V."/>
            <person name="Artiguenave F."/>
            <person name="Aury J.M."/>
            <person name="Badger J.H."/>
            <person name="Beszteri B."/>
            <person name="Billiau K."/>
            <person name="Bonnet E."/>
            <person name="Bothwell J.H."/>
            <person name="Bowler C."/>
            <person name="Boyen C."/>
            <person name="Brownlee C."/>
            <person name="Carrano C.J."/>
            <person name="Charrier B."/>
            <person name="Cho G.Y."/>
            <person name="Coelho S.M."/>
            <person name="Collen J."/>
            <person name="Corre E."/>
            <person name="Da Silva C."/>
            <person name="Delage L."/>
            <person name="Delaroque N."/>
            <person name="Dittami S.M."/>
            <person name="Doulbeau S."/>
            <person name="Elias M."/>
            <person name="Farnham G."/>
            <person name="Gachon C.M."/>
            <person name="Gschloessl B."/>
            <person name="Heesch S."/>
            <person name="Jabbari K."/>
            <person name="Jubin C."/>
            <person name="Kawai H."/>
            <person name="Kimura K."/>
            <person name="Kloareg B."/>
            <person name="Kupper F.C."/>
            <person name="Lang D."/>
            <person name="Le Bail A."/>
            <person name="Leblanc C."/>
            <person name="Lerouge P."/>
            <person name="Lohr M."/>
            <person name="Lopez P.J."/>
            <person name="Martens C."/>
            <person name="Maumus F."/>
            <person name="Michel G."/>
            <person name="Miranda-Saavedra D."/>
            <person name="Morales J."/>
            <person name="Moreau H."/>
            <person name="Motomura T."/>
            <person name="Nagasato C."/>
            <person name="Napoli C.A."/>
            <person name="Nelson D.R."/>
            <person name="Nyvall-Collen P."/>
            <person name="Peters A.F."/>
            <person name="Pommier C."/>
            <person name="Potin P."/>
            <person name="Poulain J."/>
            <person name="Quesneville H."/>
            <person name="Read B."/>
            <person name="Rensing S.A."/>
            <person name="Ritter A."/>
            <person name="Rousvoal S."/>
            <person name="Samanta M."/>
            <person name="Samson G."/>
            <person name="Schroeder D.C."/>
            <person name="Segurens B."/>
            <person name="Strittmatter M."/>
            <person name="Tonon T."/>
            <person name="Tregear J.W."/>
            <person name="Valentin K."/>
            <person name="von Dassow P."/>
            <person name="Yamagishi T."/>
            <person name="Van de Peer Y."/>
            <person name="Wincker P."/>
        </authorList>
    </citation>
    <scope>NUCLEOTIDE SEQUENCE [LARGE SCALE GENOMIC DNA]</scope>
    <source>
        <strain evidence="10">Ec32 / CCAP1310/4</strain>
    </source>
</reference>
<dbReference type="InterPro" id="IPR002110">
    <property type="entry name" value="Ankyrin_rpt"/>
</dbReference>
<dbReference type="InterPro" id="IPR011992">
    <property type="entry name" value="EF-hand-dom_pair"/>
</dbReference>
<dbReference type="SUPFAM" id="SSF47473">
    <property type="entry name" value="EF-hand"/>
    <property type="match status" value="1"/>
</dbReference>
<feature type="domain" description="EF-hand" evidence="8">
    <location>
        <begin position="78"/>
        <end position="113"/>
    </location>
</feature>
<dbReference type="PANTHER" id="PTHR24189:SF50">
    <property type="entry name" value="ANKYRIN REPEAT AND SOCS BOX PROTEIN 2"/>
    <property type="match status" value="1"/>
</dbReference>
<dbReference type="Pfam" id="PF12796">
    <property type="entry name" value="Ank_2"/>
    <property type="match status" value="1"/>
</dbReference>
<keyword evidence="2" id="KW-0106">Calcium</keyword>
<dbReference type="SMART" id="SM00054">
    <property type="entry name" value="EFh"/>
    <property type="match status" value="2"/>
</dbReference>
<feature type="region of interest" description="Disordered" evidence="6">
    <location>
        <begin position="1036"/>
        <end position="1071"/>
    </location>
</feature>
<dbReference type="Gene3D" id="3.30.160.20">
    <property type="match status" value="1"/>
</dbReference>
<dbReference type="PROSITE" id="PS50088">
    <property type="entry name" value="ANK_REPEAT"/>
    <property type="match status" value="1"/>
</dbReference>
<dbReference type="PROSITE" id="PS50137">
    <property type="entry name" value="DS_RBD"/>
    <property type="match status" value="1"/>
</dbReference>
<evidence type="ECO:0000256" key="3">
    <source>
        <dbReference type="ARBA" id="ARBA00023043"/>
    </source>
</evidence>
<evidence type="ECO:0000256" key="1">
    <source>
        <dbReference type="ARBA" id="ARBA00022737"/>
    </source>
</evidence>
<protein>
    <submittedName>
        <fullName evidence="9">Uncharacterized protein</fullName>
    </submittedName>
</protein>
<accession>D7G2Y8</accession>
<evidence type="ECO:0000259" key="7">
    <source>
        <dbReference type="PROSITE" id="PS50137"/>
    </source>
</evidence>
<keyword evidence="1" id="KW-0677">Repeat</keyword>
<evidence type="ECO:0000256" key="6">
    <source>
        <dbReference type="SAM" id="MobiDB-lite"/>
    </source>
</evidence>
<dbReference type="Proteomes" id="UP000002630">
    <property type="component" value="Linkage Group LG14"/>
</dbReference>
<dbReference type="AlphaFoldDB" id="D7G2Y8"/>
<dbReference type="Gene3D" id="1.25.40.20">
    <property type="entry name" value="Ankyrin repeat-containing domain"/>
    <property type="match status" value="1"/>
</dbReference>
<dbReference type="InParanoid" id="D7G2Y8"/>
<dbReference type="EMBL" id="FN648696">
    <property type="protein sequence ID" value="CBJ48845.1"/>
    <property type="molecule type" value="Genomic_DNA"/>
</dbReference>
<evidence type="ECO:0000259" key="8">
    <source>
        <dbReference type="PROSITE" id="PS50222"/>
    </source>
</evidence>
<evidence type="ECO:0000256" key="2">
    <source>
        <dbReference type="ARBA" id="ARBA00022837"/>
    </source>
</evidence>
<feature type="repeat" description="ANK" evidence="4">
    <location>
        <begin position="395"/>
        <end position="423"/>
    </location>
</feature>
<dbReference type="CDD" id="cd00051">
    <property type="entry name" value="EFh"/>
    <property type="match status" value="1"/>
</dbReference>
<dbReference type="InterPro" id="IPR018247">
    <property type="entry name" value="EF_Hand_1_Ca_BS"/>
</dbReference>
<feature type="domain" description="DRBM" evidence="7">
    <location>
        <begin position="130"/>
        <end position="217"/>
    </location>
</feature>
<dbReference type="Gene3D" id="1.10.238.10">
    <property type="entry name" value="EF-hand"/>
    <property type="match status" value="1"/>
</dbReference>
<dbReference type="PROSITE" id="PS00018">
    <property type="entry name" value="EF_HAND_1"/>
    <property type="match status" value="2"/>
</dbReference>
<keyword evidence="10" id="KW-1185">Reference proteome</keyword>